<dbReference type="Gene3D" id="1.10.3630.10">
    <property type="entry name" value="yeast vps74-n-term truncation variant domain like"/>
    <property type="match status" value="1"/>
</dbReference>
<evidence type="ECO:0000256" key="4">
    <source>
        <dbReference type="ARBA" id="ARBA00023121"/>
    </source>
</evidence>
<name>E0S7W0_ENCIT</name>
<keyword evidence="4" id="KW-0446">Lipid-binding</keyword>
<comment type="subcellular location">
    <subcellularLocation>
        <location evidence="1">Golgi apparatus membrane</location>
        <topology evidence="1">Peripheral membrane protein</topology>
        <orientation evidence="1">Cytoplasmic side</orientation>
    </subcellularLocation>
</comment>
<evidence type="ECO:0000256" key="5">
    <source>
        <dbReference type="ARBA" id="ARBA00023136"/>
    </source>
</evidence>
<evidence type="ECO:0000256" key="3">
    <source>
        <dbReference type="ARBA" id="ARBA00023034"/>
    </source>
</evidence>
<dbReference type="VEuPathDB" id="MicrosporidiaDB:Eint_070310"/>
<dbReference type="InterPro" id="IPR038261">
    <property type="entry name" value="GPP34-like_sf"/>
</dbReference>
<dbReference type="EMBL" id="CP001948">
    <property type="protein sequence ID" value="ADM11795.1"/>
    <property type="molecule type" value="Genomic_DNA"/>
</dbReference>
<dbReference type="InterPro" id="IPR008628">
    <property type="entry name" value="GPP34-like"/>
</dbReference>
<keyword evidence="3" id="KW-0333">Golgi apparatus</keyword>
<protein>
    <submittedName>
        <fullName evidence="6">Uncharacterized protein</fullName>
    </submittedName>
</protein>
<gene>
    <name evidence="6" type="ORF">Eint_070310</name>
</gene>
<evidence type="ECO:0000256" key="1">
    <source>
        <dbReference type="ARBA" id="ARBA00004255"/>
    </source>
</evidence>
<dbReference type="GO" id="GO:0070273">
    <property type="term" value="F:phosphatidylinositol-4-phosphate binding"/>
    <property type="evidence" value="ECO:0007669"/>
    <property type="project" value="InterPro"/>
</dbReference>
<organism evidence="6 7">
    <name type="scientific">Encephalitozoon intestinalis (strain ATCC 50506)</name>
    <name type="common">Microsporidian parasite</name>
    <name type="synonym">Septata intestinalis</name>
    <dbReference type="NCBI Taxonomy" id="876142"/>
    <lineage>
        <taxon>Eukaryota</taxon>
        <taxon>Fungi</taxon>
        <taxon>Fungi incertae sedis</taxon>
        <taxon>Microsporidia</taxon>
        <taxon>Unikaryonidae</taxon>
        <taxon>Encephalitozoon</taxon>
    </lineage>
</organism>
<comment type="similarity">
    <text evidence="2">Belongs to the GOLPH3/VPS74 family.</text>
</comment>
<dbReference type="KEGG" id="ein:Eint_070310"/>
<keyword evidence="5" id="KW-0472">Membrane</keyword>
<reference evidence="6 7" key="1">
    <citation type="journal article" date="2010" name="Nat. Commun.">
        <title>The complete sequence of the smallest known nuclear genome from the microsporidian Encephalitozoon intestinalis.</title>
        <authorList>
            <person name="Corradi N."/>
            <person name="Pombert J.-F."/>
            <person name="Farinelli L."/>
            <person name="Didier E.S."/>
            <person name="Keeling P.J."/>
        </authorList>
    </citation>
    <scope>NUCLEOTIDE SEQUENCE [LARGE SCALE GENOMIC DNA]</scope>
    <source>
        <strain evidence="6 7">ATCC 50506</strain>
    </source>
</reference>
<accession>E0S7W0</accession>
<reference evidence="6 7" key="2">
    <citation type="journal article" date="2012" name="Proc. Natl. Acad. Sci. U.S.A.">
        <title>Gain and loss of multiple functionally related, horizontally transferred genes in the reduced genomes of two microsporidian parasites.</title>
        <authorList>
            <person name="Pombert J.-F."/>
            <person name="Selman M."/>
            <person name="Burki F."/>
            <person name="Bardell F.T."/>
            <person name="Farinelli L."/>
            <person name="Solter L.F."/>
            <person name="Whitman D.W."/>
            <person name="Weiss L.M."/>
            <person name="Corradi N."/>
            <person name="Keeling P.J."/>
        </authorList>
    </citation>
    <scope>NUCLEOTIDE SEQUENCE [LARGE SCALE GENOMIC DNA]</scope>
    <source>
        <strain evidence="6 7">ATCC 50506</strain>
    </source>
</reference>
<dbReference type="OrthoDB" id="2189106at2759"/>
<dbReference type="HOGENOM" id="CLU_1185004_0_0_1"/>
<proteinExistence type="inferred from homology"/>
<dbReference type="RefSeq" id="XP_003073155.1">
    <property type="nucleotide sequence ID" value="XM_003073109.1"/>
</dbReference>
<dbReference type="Proteomes" id="UP000002313">
    <property type="component" value="Chromosome VII"/>
</dbReference>
<sequence length="234" mass="26980">MESMSTRKREHSQHIETKGSLRLYEQLVILLRTRSEIKFLCNRVSLSLRACIVIELALCGAIGLKEGRVVGKDNTLNNSLLLEAMSKIYQVQLPPDELMYRLNGEKRGGSVHMKNVRLRVYKDLEERRICRVENKNLIFNKITMSDYNIRIELINYIKEYLTCSKEIDYRAEALVVCLTFCSAIDSILICMTEKEAAASSAHISRIKEKYMVKRTYGSRRETIIYSVLNALLSS</sequence>
<dbReference type="GO" id="GO:0000139">
    <property type="term" value="C:Golgi membrane"/>
    <property type="evidence" value="ECO:0007669"/>
    <property type="project" value="UniProtKB-SubCell"/>
</dbReference>
<evidence type="ECO:0000313" key="6">
    <source>
        <dbReference type="EMBL" id="ADM11795.1"/>
    </source>
</evidence>
<evidence type="ECO:0000313" key="7">
    <source>
        <dbReference type="Proteomes" id="UP000002313"/>
    </source>
</evidence>
<evidence type="ECO:0000256" key="2">
    <source>
        <dbReference type="ARBA" id="ARBA00007284"/>
    </source>
</evidence>
<dbReference type="GeneID" id="9697973"/>
<dbReference type="AlphaFoldDB" id="E0S7W0"/>
<keyword evidence="7" id="KW-1185">Reference proteome</keyword>
<dbReference type="Pfam" id="PF05719">
    <property type="entry name" value="GPP34"/>
    <property type="match status" value="1"/>
</dbReference>